<dbReference type="AlphaFoldDB" id="A0A645GJA9"/>
<sequence>MPISISELIGKELTDEEIEDLAVRCTFYGSRKVGAFVSLDHDELKKIYTMAK</sequence>
<name>A0A645GJA9_9ZZZZ</name>
<comment type="caution">
    <text evidence="1">The sequence shown here is derived from an EMBL/GenBank/DDBJ whole genome shotgun (WGS) entry which is preliminary data.</text>
</comment>
<accession>A0A645GJA9</accession>
<protein>
    <recommendedName>
        <fullName evidence="2">Alcohol dehydrogenase iron-type/glycerol dehydrogenase GldA domain-containing protein</fullName>
    </recommendedName>
</protein>
<dbReference type="EMBL" id="VSSQ01076758">
    <property type="protein sequence ID" value="MPN27018.1"/>
    <property type="molecule type" value="Genomic_DNA"/>
</dbReference>
<proteinExistence type="predicted"/>
<evidence type="ECO:0008006" key="2">
    <source>
        <dbReference type="Google" id="ProtNLM"/>
    </source>
</evidence>
<reference evidence="1" key="1">
    <citation type="submission" date="2019-08" db="EMBL/GenBank/DDBJ databases">
        <authorList>
            <person name="Kucharzyk K."/>
            <person name="Murdoch R.W."/>
            <person name="Higgins S."/>
            <person name="Loffler F."/>
        </authorList>
    </citation>
    <scope>NUCLEOTIDE SEQUENCE</scope>
</reference>
<evidence type="ECO:0000313" key="1">
    <source>
        <dbReference type="EMBL" id="MPN27018.1"/>
    </source>
</evidence>
<organism evidence="1">
    <name type="scientific">bioreactor metagenome</name>
    <dbReference type="NCBI Taxonomy" id="1076179"/>
    <lineage>
        <taxon>unclassified sequences</taxon>
        <taxon>metagenomes</taxon>
        <taxon>ecological metagenomes</taxon>
    </lineage>
</organism>
<gene>
    <name evidence="1" type="ORF">SDC9_174445</name>
</gene>